<dbReference type="Gene3D" id="3.50.30.40">
    <property type="entry name" value="Ribonuclease E inhibitor RraA/RraA-like"/>
    <property type="match status" value="1"/>
</dbReference>
<evidence type="ECO:0000256" key="11">
    <source>
        <dbReference type="ARBA" id="ARBA00032305"/>
    </source>
</evidence>
<evidence type="ECO:0000256" key="4">
    <source>
        <dbReference type="ARBA" id="ARBA00011233"/>
    </source>
</evidence>
<comment type="subunit">
    <text evidence="4">Homotrimer.</text>
</comment>
<evidence type="ECO:0000256" key="7">
    <source>
        <dbReference type="ARBA" id="ARBA00016549"/>
    </source>
</evidence>
<sequence length="226" mass="23505">MVHESYEWLAQLRELDTCVISDALDALGLPGAVAELIPLSGNAPIVGRAVTVELVSADTPGAAPSARHLATAAVATSGPEEVIVVAHPGVPCAGWGGLLTKACSLRGIAGTLVDGPVRDVDESRALNYPIHGRSATPITARGRLVEESWGETVRFANVSVSTGDLVRADGSGIVFIPFDRAADVLDRARRFADREAAMAAALDEGDPITSVMGRSYEELTGKGIHS</sequence>
<comment type="cofactor">
    <cofactor evidence="2">
        <name>a divalent metal cation</name>
        <dbReference type="ChEBI" id="CHEBI:60240"/>
    </cofactor>
</comment>
<evidence type="ECO:0000256" key="9">
    <source>
        <dbReference type="ARBA" id="ARBA00029596"/>
    </source>
</evidence>
<dbReference type="PANTHER" id="PTHR33254">
    <property type="entry name" value="4-HYDROXY-4-METHYL-2-OXOGLUTARATE ALDOLASE 3-RELATED"/>
    <property type="match status" value="1"/>
</dbReference>
<name>A0ABU1UDI3_9MICC</name>
<evidence type="ECO:0000313" key="14">
    <source>
        <dbReference type="Proteomes" id="UP001252243"/>
    </source>
</evidence>
<dbReference type="SUPFAM" id="SSF89562">
    <property type="entry name" value="RraA-like"/>
    <property type="match status" value="1"/>
</dbReference>
<comment type="function">
    <text evidence="8">Catalyzes the aldol cleavage of 4-hydroxy-4-methyl-2-oxoglutarate (HMG) into 2 molecules of pyruvate. Also contains a secondary oxaloacetate (OAA) decarboxylase activity due to the common pyruvate enolate transition state formed following C-C bond cleavage in the retro-aldol and decarboxylation reactions.</text>
</comment>
<reference evidence="13 14" key="1">
    <citation type="submission" date="2023-07" db="EMBL/GenBank/DDBJ databases">
        <title>Sorghum-associated microbial communities from plants grown in Nebraska, USA.</title>
        <authorList>
            <person name="Schachtman D."/>
        </authorList>
    </citation>
    <scope>NUCLEOTIDE SEQUENCE [LARGE SCALE GENOMIC DNA]</scope>
    <source>
        <strain evidence="13 14">BE167</strain>
    </source>
</reference>
<evidence type="ECO:0000256" key="5">
    <source>
        <dbReference type="ARBA" id="ARBA00012213"/>
    </source>
</evidence>
<evidence type="ECO:0000313" key="13">
    <source>
        <dbReference type="EMBL" id="MDR7083268.1"/>
    </source>
</evidence>
<dbReference type="Pfam" id="PF03737">
    <property type="entry name" value="RraA-like"/>
    <property type="match status" value="1"/>
</dbReference>
<evidence type="ECO:0000256" key="6">
    <source>
        <dbReference type="ARBA" id="ARBA00012947"/>
    </source>
</evidence>
<accession>A0ABU1UDI3</accession>
<comment type="catalytic activity">
    <reaction evidence="12">
        <text>oxaloacetate + H(+) = pyruvate + CO2</text>
        <dbReference type="Rhea" id="RHEA:15641"/>
        <dbReference type="ChEBI" id="CHEBI:15361"/>
        <dbReference type="ChEBI" id="CHEBI:15378"/>
        <dbReference type="ChEBI" id="CHEBI:16452"/>
        <dbReference type="ChEBI" id="CHEBI:16526"/>
        <dbReference type="EC" id="4.1.1.112"/>
    </reaction>
</comment>
<comment type="caution">
    <text evidence="13">The sequence shown here is derived from an EMBL/GenBank/DDBJ whole genome shotgun (WGS) entry which is preliminary data.</text>
</comment>
<evidence type="ECO:0000256" key="12">
    <source>
        <dbReference type="ARBA" id="ARBA00047973"/>
    </source>
</evidence>
<evidence type="ECO:0000256" key="10">
    <source>
        <dbReference type="ARBA" id="ARBA00030169"/>
    </source>
</evidence>
<protein>
    <recommendedName>
        <fullName evidence="7">Putative 4-hydroxy-4-methyl-2-oxoglutarate aldolase</fullName>
        <ecNumber evidence="6">4.1.1.112</ecNumber>
        <ecNumber evidence="5">4.1.3.17</ecNumber>
    </recommendedName>
    <alternativeName>
        <fullName evidence="11">Oxaloacetate decarboxylase</fullName>
    </alternativeName>
    <alternativeName>
        <fullName evidence="9">Regulator of ribonuclease activity homolog</fullName>
    </alternativeName>
    <alternativeName>
        <fullName evidence="10">RraA-like protein</fullName>
    </alternativeName>
</protein>
<gene>
    <name evidence="13" type="ORF">J2X01_002562</name>
</gene>
<keyword evidence="14" id="KW-1185">Reference proteome</keyword>
<dbReference type="EC" id="4.1.1.112" evidence="6"/>
<dbReference type="EMBL" id="JAVDVQ010000010">
    <property type="protein sequence ID" value="MDR7083268.1"/>
    <property type="molecule type" value="Genomic_DNA"/>
</dbReference>
<dbReference type="PANTHER" id="PTHR33254:SF4">
    <property type="entry name" value="4-HYDROXY-4-METHYL-2-OXOGLUTARATE ALDOLASE 3-RELATED"/>
    <property type="match status" value="1"/>
</dbReference>
<organism evidence="13 14">
    <name type="scientific">Arthrobacter ginsengisoli</name>
    <dbReference type="NCBI Taxonomy" id="1356565"/>
    <lineage>
        <taxon>Bacteria</taxon>
        <taxon>Bacillati</taxon>
        <taxon>Actinomycetota</taxon>
        <taxon>Actinomycetes</taxon>
        <taxon>Micrococcales</taxon>
        <taxon>Micrococcaceae</taxon>
        <taxon>Arthrobacter</taxon>
    </lineage>
</organism>
<dbReference type="RefSeq" id="WP_310057700.1">
    <property type="nucleotide sequence ID" value="NZ_JAVDVQ010000010.1"/>
</dbReference>
<proteinExistence type="inferred from homology"/>
<dbReference type="InterPro" id="IPR005493">
    <property type="entry name" value="RraA/RraA-like"/>
</dbReference>
<dbReference type="InterPro" id="IPR036704">
    <property type="entry name" value="RraA/RraA-like_sf"/>
</dbReference>
<evidence type="ECO:0000256" key="2">
    <source>
        <dbReference type="ARBA" id="ARBA00001968"/>
    </source>
</evidence>
<dbReference type="Proteomes" id="UP001252243">
    <property type="component" value="Unassembled WGS sequence"/>
</dbReference>
<evidence type="ECO:0000256" key="8">
    <source>
        <dbReference type="ARBA" id="ARBA00025046"/>
    </source>
</evidence>
<dbReference type="CDD" id="cd16841">
    <property type="entry name" value="RraA_family"/>
    <property type="match status" value="1"/>
</dbReference>
<comment type="catalytic activity">
    <reaction evidence="1">
        <text>4-hydroxy-4-methyl-2-oxoglutarate = 2 pyruvate</text>
        <dbReference type="Rhea" id="RHEA:22748"/>
        <dbReference type="ChEBI" id="CHEBI:15361"/>
        <dbReference type="ChEBI" id="CHEBI:58276"/>
        <dbReference type="EC" id="4.1.3.17"/>
    </reaction>
</comment>
<evidence type="ECO:0000256" key="3">
    <source>
        <dbReference type="ARBA" id="ARBA00008621"/>
    </source>
</evidence>
<dbReference type="EC" id="4.1.3.17" evidence="5"/>
<comment type="similarity">
    <text evidence="3">Belongs to the class II aldolase/RraA-like family.</text>
</comment>
<evidence type="ECO:0000256" key="1">
    <source>
        <dbReference type="ARBA" id="ARBA00001342"/>
    </source>
</evidence>